<reference evidence="2 4" key="1">
    <citation type="submission" date="2023-10" db="EMBL/GenBank/DDBJ databases">
        <title>Whole Genome based description of the genera Actinobaculum and Actinotignum reveals a complex phylogenetic relationship within the species included in the genus Actinotignum.</title>
        <authorList>
            <person name="Jensen C.S."/>
            <person name="Dargis R."/>
            <person name="Kemp M."/>
            <person name="Christensen J.J."/>
        </authorList>
    </citation>
    <scope>NUCLEOTIDE SEQUENCE</scope>
    <source>
        <strain evidence="3 4">SLA_B089</strain>
        <strain evidence="2">SLA_B245</strain>
    </source>
</reference>
<evidence type="ECO:0000313" key="3">
    <source>
        <dbReference type="EMBL" id="MDY5146936.1"/>
    </source>
</evidence>
<evidence type="ECO:0000313" key="2">
    <source>
        <dbReference type="EMBL" id="MDY5141310.1"/>
    </source>
</evidence>
<dbReference type="RefSeq" id="WP_087070262.1">
    <property type="nucleotide sequence ID" value="NZ_CAUPFC010000010.1"/>
</dbReference>
<dbReference type="EMBL" id="JAWNFY010000023">
    <property type="protein sequence ID" value="MDY5146936.1"/>
    <property type="molecule type" value="Genomic_DNA"/>
</dbReference>
<dbReference type="Pfam" id="PF15738">
    <property type="entry name" value="YafQ_toxin"/>
    <property type="match status" value="1"/>
</dbReference>
<accession>A0AAW9HKH7</accession>
<dbReference type="EMBL" id="JAWNFV010000020">
    <property type="protein sequence ID" value="MDY5141310.1"/>
    <property type="molecule type" value="Genomic_DNA"/>
</dbReference>
<organism evidence="2 5">
    <name type="scientific">Actinotignum timonense</name>
    <dbReference type="NCBI Taxonomy" id="1870995"/>
    <lineage>
        <taxon>Bacteria</taxon>
        <taxon>Bacillati</taxon>
        <taxon>Actinomycetota</taxon>
        <taxon>Actinomycetes</taxon>
        <taxon>Actinomycetales</taxon>
        <taxon>Actinomycetaceae</taxon>
        <taxon>Actinotignum</taxon>
    </lineage>
</organism>
<sequence>MRVVFDGQFQTDLKYVVRQQPYIQEELRELVAAVREFGEIPPGYNPHELTKARGTYTGYFGLHLQEGKFDVIVLYRRHRSEPIIRFVRIGSHRDIFQGRAV</sequence>
<keyword evidence="1" id="KW-1277">Toxin-antitoxin system</keyword>
<gene>
    <name evidence="2" type="ORF">R6G74_08335</name>
    <name evidence="3" type="ORF">R6P33_07905</name>
</gene>
<dbReference type="SUPFAM" id="SSF143011">
    <property type="entry name" value="RelE-like"/>
    <property type="match status" value="1"/>
</dbReference>
<evidence type="ECO:0000313" key="5">
    <source>
        <dbReference type="Proteomes" id="UP001288320"/>
    </source>
</evidence>
<dbReference type="Proteomes" id="UP001284901">
    <property type="component" value="Unassembled WGS sequence"/>
</dbReference>
<dbReference type="AlphaFoldDB" id="A0AAW9HKH7"/>
<comment type="caution">
    <text evidence="2">The sequence shown here is derived from an EMBL/GenBank/DDBJ whole genome shotgun (WGS) entry which is preliminary data.</text>
</comment>
<name>A0AAW9HKH7_9ACTO</name>
<proteinExistence type="predicted"/>
<keyword evidence="4" id="KW-1185">Reference proteome</keyword>
<dbReference type="InterPro" id="IPR035093">
    <property type="entry name" value="RelE/ParE_toxin_dom_sf"/>
</dbReference>
<evidence type="ECO:0000256" key="1">
    <source>
        <dbReference type="ARBA" id="ARBA00022649"/>
    </source>
</evidence>
<dbReference type="GeneID" id="92813130"/>
<dbReference type="Proteomes" id="UP001288320">
    <property type="component" value="Unassembled WGS sequence"/>
</dbReference>
<dbReference type="Gene3D" id="3.30.2310.20">
    <property type="entry name" value="RelE-like"/>
    <property type="match status" value="1"/>
</dbReference>
<dbReference type="InterPro" id="IPR004386">
    <property type="entry name" value="Toxin_YafQ-like"/>
</dbReference>
<dbReference type="InterPro" id="IPR007712">
    <property type="entry name" value="RelE/ParE_toxin"/>
</dbReference>
<evidence type="ECO:0000313" key="4">
    <source>
        <dbReference type="Proteomes" id="UP001284901"/>
    </source>
</evidence>
<protein>
    <submittedName>
        <fullName evidence="2">Type II toxin-antitoxin system mRNA interferase toxin, RelE/StbE family</fullName>
    </submittedName>
</protein>
<dbReference type="NCBIfam" id="TIGR02385">
    <property type="entry name" value="RelE_StbE"/>
    <property type="match status" value="1"/>
</dbReference>